<evidence type="ECO:0000313" key="1">
    <source>
        <dbReference type="EMBL" id="RHW25838.1"/>
    </source>
</evidence>
<keyword evidence="2" id="KW-1185">Reference proteome</keyword>
<sequence length="116" mass="12973">MTLPTRSDPTFDQNLLAVELLFAYAQGGPVPDDESLPQLPDEYRRYIKTAKGRLDVATWAESFRETYADLLLFKSALLREEPNVRLGDVAKVNAAMETMFHGLAKWLASSPELIAS</sequence>
<comment type="caution">
    <text evidence="1">The sequence shown here is derived from an EMBL/GenBank/DDBJ whole genome shotgun (WGS) entry which is preliminary data.</text>
</comment>
<name>A0A417XZN3_9ACTN</name>
<evidence type="ECO:0000313" key="2">
    <source>
        <dbReference type="Proteomes" id="UP000283644"/>
    </source>
</evidence>
<dbReference type="RefSeq" id="WP_118926540.1">
    <property type="nucleotide sequence ID" value="NZ_QXGH01000021.1"/>
</dbReference>
<reference evidence="1 2" key="1">
    <citation type="submission" date="2018-09" db="EMBL/GenBank/DDBJ databases">
        <title>Genome sequencing of Nocardioides immobilis CCTCC AB 2017083 for comparison to Nocardioides silvaticus.</title>
        <authorList>
            <person name="Li C."/>
            <person name="Wang G."/>
        </authorList>
    </citation>
    <scope>NUCLEOTIDE SEQUENCE [LARGE SCALE GENOMIC DNA]</scope>
    <source>
        <strain evidence="1 2">CCTCC AB 2017083</strain>
    </source>
</reference>
<dbReference type="EMBL" id="QXGH01000021">
    <property type="protein sequence ID" value="RHW25838.1"/>
    <property type="molecule type" value="Genomic_DNA"/>
</dbReference>
<proteinExistence type="predicted"/>
<protein>
    <submittedName>
        <fullName evidence="1">Uncharacterized protein</fullName>
    </submittedName>
</protein>
<dbReference type="AlphaFoldDB" id="A0A417XZN3"/>
<organism evidence="1 2">
    <name type="scientific">Nocardioides immobilis</name>
    <dbReference type="NCBI Taxonomy" id="2049295"/>
    <lineage>
        <taxon>Bacteria</taxon>
        <taxon>Bacillati</taxon>
        <taxon>Actinomycetota</taxon>
        <taxon>Actinomycetes</taxon>
        <taxon>Propionibacteriales</taxon>
        <taxon>Nocardioidaceae</taxon>
        <taxon>Nocardioides</taxon>
    </lineage>
</organism>
<dbReference type="Proteomes" id="UP000283644">
    <property type="component" value="Unassembled WGS sequence"/>
</dbReference>
<gene>
    <name evidence="1" type="ORF">D0Z08_17535</name>
</gene>
<accession>A0A417XZN3</accession>